<proteinExistence type="inferred from homology"/>
<feature type="transmembrane region" description="Helical" evidence="11">
    <location>
        <begin position="122"/>
        <end position="145"/>
    </location>
</feature>
<keyword evidence="7 10" id="KW-0675">Receptor</keyword>
<dbReference type="OrthoDB" id="6088892at2759"/>
<dbReference type="InterPro" id="IPR000276">
    <property type="entry name" value="GPCR_Rhodpsn"/>
</dbReference>
<name>A0A8J1LB16_XENLA</name>
<dbReference type="GO" id="GO:0004982">
    <property type="term" value="F:N-formyl peptide receptor activity"/>
    <property type="evidence" value="ECO:0000318"/>
    <property type="project" value="GO_Central"/>
</dbReference>
<feature type="transmembrane region" description="Helical" evidence="11">
    <location>
        <begin position="43"/>
        <end position="63"/>
    </location>
</feature>
<dbReference type="SUPFAM" id="SSF81321">
    <property type="entry name" value="Family A G protein-coupled receptor-like"/>
    <property type="match status" value="1"/>
</dbReference>
<dbReference type="PRINTS" id="PR00526">
    <property type="entry name" value="FMETLEUPHER"/>
</dbReference>
<keyword evidence="3 11" id="KW-1133">Transmembrane helix</keyword>
<keyword evidence="8 10" id="KW-0807">Transducer</keyword>
<dbReference type="GO" id="GO:0002430">
    <property type="term" value="P:complement receptor mediated signaling pathway"/>
    <property type="evidence" value="ECO:0000318"/>
    <property type="project" value="GO_Central"/>
</dbReference>
<dbReference type="PANTHER" id="PTHR24225:SF63">
    <property type="entry name" value="C3A ANAPHYLATOXIN CHEMOTACTIC RECEPTOR-LIKE"/>
    <property type="match status" value="1"/>
</dbReference>
<dbReference type="Proteomes" id="UP000186698">
    <property type="component" value="Chromosome 7S"/>
</dbReference>
<evidence type="ECO:0000256" key="7">
    <source>
        <dbReference type="ARBA" id="ARBA00023170"/>
    </source>
</evidence>
<dbReference type="PROSITE" id="PS00237">
    <property type="entry name" value="G_PROTEIN_RECEP_F1_1"/>
    <property type="match status" value="1"/>
</dbReference>
<accession>A0A8J1LB16</accession>
<comment type="subcellular location">
    <subcellularLocation>
        <location evidence="1">Membrane</location>
        <topology evidence="1">Multi-pass membrane protein</topology>
    </subcellularLocation>
</comment>
<dbReference type="KEGG" id="xla:121396178"/>
<evidence type="ECO:0000256" key="10">
    <source>
        <dbReference type="RuleBase" id="RU000688"/>
    </source>
</evidence>
<dbReference type="PANTHER" id="PTHR24225">
    <property type="entry name" value="CHEMOTACTIC RECEPTOR"/>
    <property type="match status" value="1"/>
</dbReference>
<evidence type="ECO:0000313" key="13">
    <source>
        <dbReference type="Proteomes" id="UP000186698"/>
    </source>
</evidence>
<evidence type="ECO:0000256" key="9">
    <source>
        <dbReference type="ARBA" id="ARBA00025736"/>
    </source>
</evidence>
<dbReference type="FunFam" id="1.20.1070.10:FF:000034">
    <property type="entry name" value="G-protein coupled receptor 1"/>
    <property type="match status" value="1"/>
</dbReference>
<evidence type="ECO:0000256" key="3">
    <source>
        <dbReference type="ARBA" id="ARBA00022989"/>
    </source>
</evidence>
<dbReference type="PRINTS" id="PR00237">
    <property type="entry name" value="GPCRRHODOPSN"/>
</dbReference>
<reference evidence="14" key="1">
    <citation type="submission" date="2025-08" db="UniProtKB">
        <authorList>
            <consortium name="RefSeq"/>
        </authorList>
    </citation>
    <scope>IDENTIFICATION</scope>
    <source>
        <strain evidence="14">J_2021</strain>
        <tissue evidence="14">Erythrocytes</tissue>
    </source>
</reference>
<dbReference type="Pfam" id="PF00001">
    <property type="entry name" value="7tm_1"/>
    <property type="match status" value="1"/>
</dbReference>
<evidence type="ECO:0000256" key="6">
    <source>
        <dbReference type="ARBA" id="ARBA00023157"/>
    </source>
</evidence>
<keyword evidence="2 10" id="KW-0812">Transmembrane</keyword>
<sequence>MIEYVAQAIRFTCFSLTFILGTVGNGLVIWITGFKMKKTMTTIWFLNLGITDFSFCLILPLYITEWALWGNWPFGRIMCKISNFSTALNLSASLLFLTTISIDRCICILYPIWSRNHRTSRLAAIISAIIWLVSMAAYSPLILLIDNINDSNFSECSLTNGAWENVTIIDFETSLLRFQAMIITRFVFSFLIPLSIIVVCYGLIAFRVRKSSRIPGSTRTLKIIITTVLCFFFCWAPYFVLPIIYIAGHYKLSHHHFLLNELAICLAFGNSCLNPIIYVFTGRDFKQILRKSIPFLLESPFNERNDPPEIPEENGIL</sequence>
<evidence type="ECO:0000256" key="2">
    <source>
        <dbReference type="ARBA" id="ARBA00022692"/>
    </source>
</evidence>
<gene>
    <name evidence="14" type="primary">LOC121396178</name>
</gene>
<dbReference type="InterPro" id="IPR000826">
    <property type="entry name" value="Formyl_rcpt-rel"/>
</dbReference>
<keyword evidence="4 10" id="KW-0297">G-protein coupled receptor</keyword>
<dbReference type="PROSITE" id="PS50262">
    <property type="entry name" value="G_PROTEIN_RECEP_F1_2"/>
    <property type="match status" value="1"/>
</dbReference>
<dbReference type="InterPro" id="IPR017452">
    <property type="entry name" value="GPCR_Rhodpsn_7TM"/>
</dbReference>
<evidence type="ECO:0000256" key="11">
    <source>
        <dbReference type="SAM" id="Phobius"/>
    </source>
</evidence>
<dbReference type="AlphaFoldDB" id="A0A8J1LB16"/>
<comment type="similarity">
    <text evidence="9">Belongs to the chemokine-like receptor (CMKLR) family.</text>
</comment>
<dbReference type="GO" id="GO:0007204">
    <property type="term" value="P:positive regulation of cytosolic calcium ion concentration"/>
    <property type="evidence" value="ECO:0000318"/>
    <property type="project" value="GO_Central"/>
</dbReference>
<feature type="transmembrane region" description="Helical" evidence="11">
    <location>
        <begin position="6"/>
        <end position="31"/>
    </location>
</feature>
<keyword evidence="13" id="KW-1185">Reference proteome</keyword>
<feature type="transmembrane region" description="Helical" evidence="11">
    <location>
        <begin position="224"/>
        <end position="245"/>
    </location>
</feature>
<keyword evidence="6" id="KW-1015">Disulfide bond</keyword>
<comment type="similarity">
    <text evidence="10">Belongs to the G-protein coupled receptor 1 family.</text>
</comment>
<feature type="transmembrane region" description="Helical" evidence="11">
    <location>
        <begin position="257"/>
        <end position="281"/>
    </location>
</feature>
<dbReference type="GO" id="GO:0007200">
    <property type="term" value="P:phospholipase C-activating G protein-coupled receptor signaling pathway"/>
    <property type="evidence" value="ECO:0000318"/>
    <property type="project" value="GO_Central"/>
</dbReference>
<feature type="transmembrane region" description="Helical" evidence="11">
    <location>
        <begin position="90"/>
        <end position="110"/>
    </location>
</feature>
<evidence type="ECO:0000256" key="4">
    <source>
        <dbReference type="ARBA" id="ARBA00023040"/>
    </source>
</evidence>
<dbReference type="RefSeq" id="XP_041426676.1">
    <property type="nucleotide sequence ID" value="XM_041570742.1"/>
</dbReference>
<feature type="transmembrane region" description="Helical" evidence="11">
    <location>
        <begin position="182"/>
        <end position="204"/>
    </location>
</feature>
<evidence type="ECO:0000256" key="8">
    <source>
        <dbReference type="ARBA" id="ARBA00023224"/>
    </source>
</evidence>
<dbReference type="GeneID" id="121396178"/>
<organism evidence="13 14">
    <name type="scientific">Xenopus laevis</name>
    <name type="common">African clawed frog</name>
    <dbReference type="NCBI Taxonomy" id="8355"/>
    <lineage>
        <taxon>Eukaryota</taxon>
        <taxon>Metazoa</taxon>
        <taxon>Chordata</taxon>
        <taxon>Craniata</taxon>
        <taxon>Vertebrata</taxon>
        <taxon>Euteleostomi</taxon>
        <taxon>Amphibia</taxon>
        <taxon>Batrachia</taxon>
        <taxon>Anura</taxon>
        <taxon>Pipoidea</taxon>
        <taxon>Pipidae</taxon>
        <taxon>Xenopodinae</taxon>
        <taxon>Xenopus</taxon>
        <taxon>Xenopus</taxon>
    </lineage>
</organism>
<feature type="domain" description="G-protein coupled receptors family 1 profile" evidence="12">
    <location>
        <begin position="24"/>
        <end position="278"/>
    </location>
</feature>
<protein>
    <submittedName>
        <fullName evidence="14">N-formyl peptide receptor 2-like</fullName>
    </submittedName>
</protein>
<keyword evidence="5 11" id="KW-0472">Membrane</keyword>
<evidence type="ECO:0000256" key="1">
    <source>
        <dbReference type="ARBA" id="ARBA00004141"/>
    </source>
</evidence>
<dbReference type="GO" id="GO:0005886">
    <property type="term" value="C:plasma membrane"/>
    <property type="evidence" value="ECO:0000318"/>
    <property type="project" value="GO_Central"/>
</dbReference>
<dbReference type="GO" id="GO:0004875">
    <property type="term" value="F:complement receptor activity"/>
    <property type="evidence" value="ECO:0000318"/>
    <property type="project" value="GO_Central"/>
</dbReference>
<dbReference type="GO" id="GO:0006954">
    <property type="term" value="P:inflammatory response"/>
    <property type="evidence" value="ECO:0000318"/>
    <property type="project" value="GO_Central"/>
</dbReference>
<evidence type="ECO:0000259" key="12">
    <source>
        <dbReference type="PROSITE" id="PS50262"/>
    </source>
</evidence>
<evidence type="ECO:0000313" key="14">
    <source>
        <dbReference type="RefSeq" id="XP_041426676.1"/>
    </source>
</evidence>
<dbReference type="Gene3D" id="1.20.1070.10">
    <property type="entry name" value="Rhodopsin 7-helix transmembrane proteins"/>
    <property type="match status" value="1"/>
</dbReference>
<evidence type="ECO:0000256" key="5">
    <source>
        <dbReference type="ARBA" id="ARBA00023136"/>
    </source>
</evidence>